<evidence type="ECO:0000313" key="3">
    <source>
        <dbReference type="Proteomes" id="UP001583172"/>
    </source>
</evidence>
<protein>
    <submittedName>
        <fullName evidence="2">Uncharacterized protein</fullName>
    </submittedName>
</protein>
<sequence>MDLRGMLNDNGPSTSTPSKPAPPPPPPQLHPSQHPPPQAIPPPSLPSTPIQTASQQSFRDYGQTQPSPSRPLSQDYGAHRITPAPFASSPPPPYPGPGAGAGPGPGPAPSPYSSRPPPPPPLQQLRPADVRPPTVGPAQAHSPYQQTPTAPVPNAGGYPFPSQQQTTSPVQRHQYPPPNNPFRRDSYPPPTATAGPTPPPPIASPHARIGSSLSATGPFRPIYADSDVRTQPTRAVCKFRPRQSSFNSPFTPTTGPVPASALAAANSGRRTTAFCSTSTIAKHRLQPTVKSIPATRSGTTESSINSSGLAAFAASAASESAIPTGQQAKRSGVTRSRSKQDATTPGRHSGSKP</sequence>
<proteinExistence type="predicted"/>
<feature type="compositionally biased region" description="Polar residues" evidence="1">
    <location>
        <begin position="323"/>
        <end position="335"/>
    </location>
</feature>
<dbReference type="PRINTS" id="PR01217">
    <property type="entry name" value="PRICHEXTENSN"/>
</dbReference>
<feature type="compositionally biased region" description="Pro residues" evidence="1">
    <location>
        <begin position="104"/>
        <end position="122"/>
    </location>
</feature>
<keyword evidence="3" id="KW-1185">Reference proteome</keyword>
<dbReference type="EMBL" id="JAZGSY010000006">
    <property type="protein sequence ID" value="KAL1843995.1"/>
    <property type="molecule type" value="Genomic_DNA"/>
</dbReference>
<feature type="compositionally biased region" description="Polar residues" evidence="1">
    <location>
        <begin position="53"/>
        <end position="72"/>
    </location>
</feature>
<feature type="compositionally biased region" description="Pro residues" evidence="1">
    <location>
        <begin position="19"/>
        <end position="46"/>
    </location>
</feature>
<gene>
    <name evidence="2" type="ORF">VTJ49DRAFT_6399</name>
</gene>
<dbReference type="Proteomes" id="UP001583172">
    <property type="component" value="Unassembled WGS sequence"/>
</dbReference>
<feature type="compositionally biased region" description="Polar residues" evidence="1">
    <location>
        <begin position="294"/>
        <end position="305"/>
    </location>
</feature>
<feature type="region of interest" description="Disordered" evidence="1">
    <location>
        <begin position="1"/>
        <end position="227"/>
    </location>
</feature>
<comment type="caution">
    <text evidence="2">The sequence shown here is derived from an EMBL/GenBank/DDBJ whole genome shotgun (WGS) entry which is preliminary data.</text>
</comment>
<evidence type="ECO:0000313" key="2">
    <source>
        <dbReference type="EMBL" id="KAL1843995.1"/>
    </source>
</evidence>
<organism evidence="2 3">
    <name type="scientific">Humicola insolens</name>
    <name type="common">Soft-rot fungus</name>
    <dbReference type="NCBI Taxonomy" id="85995"/>
    <lineage>
        <taxon>Eukaryota</taxon>
        <taxon>Fungi</taxon>
        <taxon>Dikarya</taxon>
        <taxon>Ascomycota</taxon>
        <taxon>Pezizomycotina</taxon>
        <taxon>Sordariomycetes</taxon>
        <taxon>Sordariomycetidae</taxon>
        <taxon>Sordariales</taxon>
        <taxon>Chaetomiaceae</taxon>
        <taxon>Mycothermus</taxon>
    </lineage>
</organism>
<accession>A0ABR3VQA8</accession>
<name>A0ABR3VQA8_HUMIN</name>
<evidence type="ECO:0000256" key="1">
    <source>
        <dbReference type="SAM" id="MobiDB-lite"/>
    </source>
</evidence>
<feature type="region of interest" description="Disordered" evidence="1">
    <location>
        <begin position="287"/>
        <end position="306"/>
    </location>
</feature>
<reference evidence="2 3" key="1">
    <citation type="journal article" date="2024" name="Commun. Biol.">
        <title>Comparative genomic analysis of thermophilic fungi reveals convergent evolutionary adaptations and gene losses.</title>
        <authorList>
            <person name="Steindorff A.S."/>
            <person name="Aguilar-Pontes M.V."/>
            <person name="Robinson A.J."/>
            <person name="Andreopoulos B."/>
            <person name="LaButti K."/>
            <person name="Kuo A."/>
            <person name="Mondo S."/>
            <person name="Riley R."/>
            <person name="Otillar R."/>
            <person name="Haridas S."/>
            <person name="Lipzen A."/>
            <person name="Grimwood J."/>
            <person name="Schmutz J."/>
            <person name="Clum A."/>
            <person name="Reid I.D."/>
            <person name="Moisan M.C."/>
            <person name="Butler G."/>
            <person name="Nguyen T.T.M."/>
            <person name="Dewar K."/>
            <person name="Conant G."/>
            <person name="Drula E."/>
            <person name="Henrissat B."/>
            <person name="Hansel C."/>
            <person name="Singer S."/>
            <person name="Hutchinson M.I."/>
            <person name="de Vries R.P."/>
            <person name="Natvig D.O."/>
            <person name="Powell A.J."/>
            <person name="Tsang A."/>
            <person name="Grigoriev I.V."/>
        </authorList>
    </citation>
    <scope>NUCLEOTIDE SEQUENCE [LARGE SCALE GENOMIC DNA]</scope>
    <source>
        <strain evidence="2 3">CBS 620.91</strain>
    </source>
</reference>
<feature type="region of interest" description="Disordered" evidence="1">
    <location>
        <begin position="315"/>
        <end position="353"/>
    </location>
</feature>
<feature type="compositionally biased region" description="Polar residues" evidence="1">
    <location>
        <begin position="161"/>
        <end position="171"/>
    </location>
</feature>
<feature type="compositionally biased region" description="Pro residues" evidence="1">
    <location>
        <begin position="187"/>
        <end position="203"/>
    </location>
</feature>